<dbReference type="GO" id="GO:0006355">
    <property type="term" value="P:regulation of DNA-templated transcription"/>
    <property type="evidence" value="ECO:0007669"/>
    <property type="project" value="InterPro"/>
</dbReference>
<dbReference type="PROSITE" id="PS00688">
    <property type="entry name" value="SIGMA54_INTERACT_3"/>
    <property type="match status" value="1"/>
</dbReference>
<dbReference type="InterPro" id="IPR027417">
    <property type="entry name" value="P-loop_NTPase"/>
</dbReference>
<dbReference type="Pfam" id="PF00158">
    <property type="entry name" value="Sigma54_activat"/>
    <property type="match status" value="1"/>
</dbReference>
<dbReference type="PROSITE" id="PS50045">
    <property type="entry name" value="SIGMA54_INTERACT_4"/>
    <property type="match status" value="1"/>
</dbReference>
<dbReference type="InterPro" id="IPR009057">
    <property type="entry name" value="Homeodomain-like_sf"/>
</dbReference>
<dbReference type="Gene3D" id="1.10.8.60">
    <property type="match status" value="1"/>
</dbReference>
<dbReference type="Pfam" id="PF25601">
    <property type="entry name" value="AAA_lid_14"/>
    <property type="match status" value="1"/>
</dbReference>
<dbReference type="AlphaFoldDB" id="A0A497XPP3"/>
<dbReference type="GO" id="GO:0005524">
    <property type="term" value="F:ATP binding"/>
    <property type="evidence" value="ECO:0007669"/>
    <property type="project" value="UniProtKB-KW"/>
</dbReference>
<dbReference type="GO" id="GO:0043565">
    <property type="term" value="F:sequence-specific DNA binding"/>
    <property type="evidence" value="ECO:0007669"/>
    <property type="project" value="InterPro"/>
</dbReference>
<dbReference type="InterPro" id="IPR002078">
    <property type="entry name" value="Sigma_54_int"/>
</dbReference>
<dbReference type="CDD" id="cd00009">
    <property type="entry name" value="AAA"/>
    <property type="match status" value="1"/>
</dbReference>
<keyword evidence="8" id="KW-1185">Reference proteome</keyword>
<evidence type="ECO:0000313" key="8">
    <source>
        <dbReference type="Proteomes" id="UP000267841"/>
    </source>
</evidence>
<evidence type="ECO:0000256" key="4">
    <source>
        <dbReference type="ARBA" id="ARBA00023125"/>
    </source>
</evidence>
<dbReference type="PANTHER" id="PTHR32071">
    <property type="entry name" value="TRANSCRIPTIONAL REGULATORY PROTEIN"/>
    <property type="match status" value="1"/>
</dbReference>
<dbReference type="InterPro" id="IPR002197">
    <property type="entry name" value="HTH_Fis"/>
</dbReference>
<proteinExistence type="predicted"/>
<dbReference type="Proteomes" id="UP000267841">
    <property type="component" value="Unassembled WGS sequence"/>
</dbReference>
<dbReference type="GO" id="GO:0035438">
    <property type="term" value="F:cyclic-di-GMP binding"/>
    <property type="evidence" value="ECO:0007669"/>
    <property type="project" value="InterPro"/>
</dbReference>
<dbReference type="SUPFAM" id="SSF46689">
    <property type="entry name" value="Homeodomain-like"/>
    <property type="match status" value="1"/>
</dbReference>
<organism evidence="7 8">
    <name type="scientific">Hydrogenivirga caldilitoris</name>
    <dbReference type="NCBI Taxonomy" id="246264"/>
    <lineage>
        <taxon>Bacteria</taxon>
        <taxon>Pseudomonadati</taxon>
        <taxon>Aquificota</taxon>
        <taxon>Aquificia</taxon>
        <taxon>Aquificales</taxon>
        <taxon>Aquificaceae</taxon>
        <taxon>Hydrogenivirga</taxon>
    </lineage>
</organism>
<keyword evidence="5" id="KW-0804">Transcription</keyword>
<dbReference type="Pfam" id="PF07238">
    <property type="entry name" value="PilZ"/>
    <property type="match status" value="1"/>
</dbReference>
<dbReference type="PANTHER" id="PTHR32071:SF57">
    <property type="entry name" value="C4-DICARBOXYLATE TRANSPORT TRANSCRIPTIONAL REGULATORY PROTEIN DCTD"/>
    <property type="match status" value="1"/>
</dbReference>
<dbReference type="SUPFAM" id="SSF52540">
    <property type="entry name" value="P-loop containing nucleoside triphosphate hydrolases"/>
    <property type="match status" value="1"/>
</dbReference>
<dbReference type="InterPro" id="IPR003593">
    <property type="entry name" value="AAA+_ATPase"/>
</dbReference>
<evidence type="ECO:0000313" key="7">
    <source>
        <dbReference type="EMBL" id="RLJ70089.1"/>
    </source>
</evidence>
<name>A0A497XPP3_9AQUI</name>
<dbReference type="Pfam" id="PF02954">
    <property type="entry name" value="HTH_8"/>
    <property type="match status" value="1"/>
</dbReference>
<dbReference type="PROSITE" id="PS00676">
    <property type="entry name" value="SIGMA54_INTERACT_2"/>
    <property type="match status" value="1"/>
</dbReference>
<evidence type="ECO:0000256" key="5">
    <source>
        <dbReference type="ARBA" id="ARBA00023163"/>
    </source>
</evidence>
<dbReference type="RefSeq" id="WP_121009193.1">
    <property type="nucleotide sequence ID" value="NZ_RCCJ01000001.1"/>
</dbReference>
<evidence type="ECO:0000259" key="6">
    <source>
        <dbReference type="PROSITE" id="PS50045"/>
    </source>
</evidence>
<dbReference type="PRINTS" id="PR01590">
    <property type="entry name" value="HTHFIS"/>
</dbReference>
<dbReference type="EMBL" id="RCCJ01000001">
    <property type="protein sequence ID" value="RLJ70089.1"/>
    <property type="molecule type" value="Genomic_DNA"/>
</dbReference>
<keyword evidence="4 7" id="KW-0238">DNA-binding</keyword>
<dbReference type="Gene3D" id="1.10.10.60">
    <property type="entry name" value="Homeodomain-like"/>
    <property type="match status" value="1"/>
</dbReference>
<dbReference type="FunFam" id="3.40.50.300:FF:000006">
    <property type="entry name" value="DNA-binding transcriptional regulator NtrC"/>
    <property type="match status" value="1"/>
</dbReference>
<keyword evidence="2" id="KW-0067">ATP-binding</keyword>
<evidence type="ECO:0000256" key="1">
    <source>
        <dbReference type="ARBA" id="ARBA00022741"/>
    </source>
</evidence>
<sequence length="474" mass="54053">MRLAPRIPFKRVIYVKCRNGWLKASGEDISLFGVKFSLERWEECEDKDWVKLRIKFNGSEATLNGKIYRKENSIRGVVLFNEDDSFLSKTVGRIITTRIKDSRTCPYCKSQVNDDDDVECPNCHMPLDFTKVDLIKALRRIKLGDILSGKVPDLIKGQICQEEKVEFIGTCDCMKKVFDLIRKYALTDYPVLILGETGTGKELTAKAIHEKSPRRNGPFIAINCAAIPKELLEAELFGYEKGAFTGADKQKRGKIEVADGGTLFLDEVGELPLELQAKLLRFLEDLSFERVGGTDRIRANVRVIAATNRNLEELVEKGLFREDLYYRLKVLTIELPPLRERGDDVIVMAKYFLEKFTREQGKEILGFTDDALELIKSYQWPGNVRELINTIRKAIVLTDKKYIDSGDLDIDVEKLSKDISGKGIFNLKEHVEKLERELVEKAFRITGGNISRMASMLGVSRPTIYKLMEKYGLL</sequence>
<dbReference type="OrthoDB" id="9771372at2"/>
<evidence type="ECO:0000256" key="3">
    <source>
        <dbReference type="ARBA" id="ARBA00023015"/>
    </source>
</evidence>
<dbReference type="InterPro" id="IPR025944">
    <property type="entry name" value="Sigma_54_int_dom_CS"/>
</dbReference>
<dbReference type="InterPro" id="IPR058031">
    <property type="entry name" value="AAA_lid_NorR"/>
</dbReference>
<keyword evidence="3" id="KW-0805">Transcription regulation</keyword>
<keyword evidence="1" id="KW-0547">Nucleotide-binding</keyword>
<protein>
    <submittedName>
        <fullName evidence="7">DNA-binding NtrC family response regulator</fullName>
    </submittedName>
</protein>
<dbReference type="InterPro" id="IPR025943">
    <property type="entry name" value="Sigma_54_int_dom_ATP-bd_2"/>
</dbReference>
<accession>A0A497XPP3</accession>
<gene>
    <name evidence="7" type="ORF">BCF55_0353</name>
</gene>
<dbReference type="InterPro" id="IPR009875">
    <property type="entry name" value="PilZ_domain"/>
</dbReference>
<reference evidence="7 8" key="1">
    <citation type="submission" date="2018-10" db="EMBL/GenBank/DDBJ databases">
        <title>Genomic Encyclopedia of Archaeal and Bacterial Type Strains, Phase II (KMG-II): from individual species to whole genera.</title>
        <authorList>
            <person name="Goeker M."/>
        </authorList>
    </citation>
    <scope>NUCLEOTIDE SEQUENCE [LARGE SCALE GENOMIC DNA]</scope>
    <source>
        <strain evidence="7 8">DSM 16510</strain>
    </source>
</reference>
<comment type="caution">
    <text evidence="7">The sequence shown here is derived from an EMBL/GenBank/DDBJ whole genome shotgun (WGS) entry which is preliminary data.</text>
</comment>
<feature type="domain" description="Sigma-54 factor interaction" evidence="6">
    <location>
        <begin position="167"/>
        <end position="396"/>
    </location>
</feature>
<evidence type="ECO:0000256" key="2">
    <source>
        <dbReference type="ARBA" id="ARBA00022840"/>
    </source>
</evidence>
<dbReference type="SMART" id="SM00382">
    <property type="entry name" value="AAA"/>
    <property type="match status" value="1"/>
</dbReference>
<dbReference type="Gene3D" id="3.40.50.300">
    <property type="entry name" value="P-loop containing nucleotide triphosphate hydrolases"/>
    <property type="match status" value="1"/>
</dbReference>